<evidence type="ECO:0000313" key="2">
    <source>
        <dbReference type="Proteomes" id="UP000280008"/>
    </source>
</evidence>
<gene>
    <name evidence="1" type="ORF">C8E83_0628</name>
</gene>
<dbReference type="AlphaFoldDB" id="A0A495IEH3"/>
<dbReference type="EMBL" id="RBKS01000001">
    <property type="protein sequence ID" value="RKR73535.1"/>
    <property type="molecule type" value="Genomic_DNA"/>
</dbReference>
<proteinExistence type="predicted"/>
<comment type="caution">
    <text evidence="1">The sequence shown here is derived from an EMBL/GenBank/DDBJ whole genome shotgun (WGS) entry which is preliminary data.</text>
</comment>
<accession>A0A495IEH3</accession>
<organism evidence="1 2">
    <name type="scientific">Frondihabitans australicus</name>
    <dbReference type="NCBI Taxonomy" id="386892"/>
    <lineage>
        <taxon>Bacteria</taxon>
        <taxon>Bacillati</taxon>
        <taxon>Actinomycetota</taxon>
        <taxon>Actinomycetes</taxon>
        <taxon>Micrococcales</taxon>
        <taxon>Microbacteriaceae</taxon>
        <taxon>Frondihabitans</taxon>
    </lineage>
</organism>
<evidence type="ECO:0000313" key="1">
    <source>
        <dbReference type="EMBL" id="RKR73535.1"/>
    </source>
</evidence>
<keyword evidence="2" id="KW-1185">Reference proteome</keyword>
<dbReference type="Proteomes" id="UP000280008">
    <property type="component" value="Unassembled WGS sequence"/>
</dbReference>
<reference evidence="1 2" key="1">
    <citation type="submission" date="2018-10" db="EMBL/GenBank/DDBJ databases">
        <title>Sequencing the genomes of 1000 actinobacteria strains.</title>
        <authorList>
            <person name="Klenk H.-P."/>
        </authorList>
    </citation>
    <scope>NUCLEOTIDE SEQUENCE [LARGE SCALE GENOMIC DNA]</scope>
    <source>
        <strain evidence="1 2">DSM 17894</strain>
    </source>
</reference>
<protein>
    <submittedName>
        <fullName evidence="1">Uncharacterized protein</fullName>
    </submittedName>
</protein>
<sequence>MTPDMSTALPPSPLAVPHQAVAGSAPARLEAVSRRTRDALIVRVLTSLAEELAFSPTMRGLGGSAQPAMGAILVAVDHLVRCVDDGAPAEVVAGRAAAISGSLAVADAL</sequence>
<name>A0A495IEH3_9MICO</name>